<feature type="coiled-coil region" evidence="8">
    <location>
        <begin position="136"/>
        <end position="205"/>
    </location>
</feature>
<dbReference type="InterPro" id="IPR013656">
    <property type="entry name" value="PAS_4"/>
</dbReference>
<dbReference type="InterPro" id="IPR036097">
    <property type="entry name" value="HisK_dim/P_sf"/>
</dbReference>
<dbReference type="SUPFAM" id="SSF55874">
    <property type="entry name" value="ATPase domain of HSP90 chaperone/DNA topoisomerase II/histidine kinase"/>
    <property type="match status" value="1"/>
</dbReference>
<dbReference type="CDD" id="cd00082">
    <property type="entry name" value="HisKA"/>
    <property type="match status" value="1"/>
</dbReference>
<dbReference type="SUPFAM" id="SSF55785">
    <property type="entry name" value="PYP-like sensor domain (PAS domain)"/>
    <property type="match status" value="2"/>
</dbReference>
<dbReference type="NCBIfam" id="TIGR00229">
    <property type="entry name" value="sensory_box"/>
    <property type="match status" value="1"/>
</dbReference>
<dbReference type="CDD" id="cd00130">
    <property type="entry name" value="PAS"/>
    <property type="match status" value="1"/>
</dbReference>
<dbReference type="InterPro" id="IPR004358">
    <property type="entry name" value="Sig_transdc_His_kin-like_C"/>
</dbReference>
<keyword evidence="7" id="KW-0472">Membrane</keyword>
<gene>
    <name evidence="12" type="ORF">EWM62_05705</name>
</gene>
<evidence type="ECO:0000313" key="12">
    <source>
        <dbReference type="EMBL" id="RYU91436.1"/>
    </source>
</evidence>
<feature type="domain" description="Histidine kinase" evidence="9">
    <location>
        <begin position="333"/>
        <end position="545"/>
    </location>
</feature>
<dbReference type="InterPro" id="IPR000014">
    <property type="entry name" value="PAS"/>
</dbReference>
<dbReference type="InterPro" id="IPR050351">
    <property type="entry name" value="BphY/WalK/GraS-like"/>
</dbReference>
<dbReference type="Pfam" id="PF02518">
    <property type="entry name" value="HATPase_c"/>
    <property type="match status" value="1"/>
</dbReference>
<dbReference type="Pfam" id="PF08448">
    <property type="entry name" value="PAS_4"/>
    <property type="match status" value="1"/>
</dbReference>
<dbReference type="PANTHER" id="PTHR45453:SF1">
    <property type="entry name" value="PHOSPHATE REGULON SENSOR PROTEIN PHOR"/>
    <property type="match status" value="1"/>
</dbReference>
<dbReference type="Gene3D" id="3.30.450.20">
    <property type="entry name" value="PAS domain"/>
    <property type="match status" value="2"/>
</dbReference>
<dbReference type="AlphaFoldDB" id="A0A4Q5LPT6"/>
<dbReference type="OrthoDB" id="9813151at2"/>
<keyword evidence="13" id="KW-1185">Reference proteome</keyword>
<dbReference type="FunFam" id="3.30.565.10:FF:000006">
    <property type="entry name" value="Sensor histidine kinase WalK"/>
    <property type="match status" value="1"/>
</dbReference>
<comment type="catalytic activity">
    <reaction evidence="1">
        <text>ATP + protein L-histidine = ADP + protein N-phospho-L-histidine.</text>
        <dbReference type="EC" id="2.7.13.3"/>
    </reaction>
</comment>
<evidence type="ECO:0000259" key="11">
    <source>
        <dbReference type="PROSITE" id="PS50113"/>
    </source>
</evidence>
<dbReference type="SMART" id="SM00387">
    <property type="entry name" value="HATPase_c"/>
    <property type="match status" value="1"/>
</dbReference>
<dbReference type="InterPro" id="IPR003594">
    <property type="entry name" value="HATPase_dom"/>
</dbReference>
<evidence type="ECO:0000256" key="7">
    <source>
        <dbReference type="ARBA" id="ARBA00023136"/>
    </source>
</evidence>
<accession>A0A4Q5LPT6</accession>
<keyword evidence="8" id="KW-0175">Coiled coil</keyword>
<dbReference type="PROSITE" id="PS50109">
    <property type="entry name" value="HIS_KIN"/>
    <property type="match status" value="1"/>
</dbReference>
<dbReference type="RefSeq" id="WP_129875695.1">
    <property type="nucleotide sequence ID" value="NZ_SEWG01000002.1"/>
</dbReference>
<keyword evidence="3" id="KW-0597">Phosphoprotein</keyword>
<dbReference type="Gene3D" id="3.30.565.10">
    <property type="entry name" value="Histidine kinase-like ATPase, C-terminal domain"/>
    <property type="match status" value="1"/>
</dbReference>
<evidence type="ECO:0000256" key="1">
    <source>
        <dbReference type="ARBA" id="ARBA00000085"/>
    </source>
</evidence>
<name>A0A4Q5LPT6_9SPHI</name>
<evidence type="ECO:0000259" key="9">
    <source>
        <dbReference type="PROSITE" id="PS50109"/>
    </source>
</evidence>
<evidence type="ECO:0000256" key="3">
    <source>
        <dbReference type="ARBA" id="ARBA00022553"/>
    </source>
</evidence>
<protein>
    <recommendedName>
        <fullName evidence="2">histidine kinase</fullName>
        <ecNumber evidence="2">2.7.13.3</ecNumber>
    </recommendedName>
</protein>
<dbReference type="PRINTS" id="PR00344">
    <property type="entry name" value="BCTRLSENSOR"/>
</dbReference>
<dbReference type="Pfam" id="PF08447">
    <property type="entry name" value="PAS_3"/>
    <property type="match status" value="1"/>
</dbReference>
<dbReference type="EMBL" id="SEWG01000002">
    <property type="protein sequence ID" value="RYU91436.1"/>
    <property type="molecule type" value="Genomic_DNA"/>
</dbReference>
<dbReference type="InterPro" id="IPR003661">
    <property type="entry name" value="HisK_dim/P_dom"/>
</dbReference>
<evidence type="ECO:0000256" key="8">
    <source>
        <dbReference type="SAM" id="Coils"/>
    </source>
</evidence>
<dbReference type="InterPro" id="IPR035965">
    <property type="entry name" value="PAS-like_dom_sf"/>
</dbReference>
<evidence type="ECO:0000256" key="2">
    <source>
        <dbReference type="ARBA" id="ARBA00012438"/>
    </source>
</evidence>
<dbReference type="InterPro" id="IPR013655">
    <property type="entry name" value="PAS_fold_3"/>
</dbReference>
<comment type="caution">
    <text evidence="12">The sequence shown here is derived from an EMBL/GenBank/DDBJ whole genome shotgun (WGS) entry which is preliminary data.</text>
</comment>
<dbReference type="InterPro" id="IPR000700">
    <property type="entry name" value="PAS-assoc_C"/>
</dbReference>
<dbReference type="SMART" id="SM00388">
    <property type="entry name" value="HisKA"/>
    <property type="match status" value="1"/>
</dbReference>
<evidence type="ECO:0000256" key="6">
    <source>
        <dbReference type="ARBA" id="ARBA00023012"/>
    </source>
</evidence>
<keyword evidence="5" id="KW-0418">Kinase</keyword>
<reference evidence="12 13" key="1">
    <citation type="submission" date="2019-02" db="EMBL/GenBank/DDBJ databases">
        <title>Bacterial novel species Mucilaginibacter sp. 17JY9-4 isolated from soil.</title>
        <authorList>
            <person name="Jung H.-Y."/>
        </authorList>
    </citation>
    <scope>NUCLEOTIDE SEQUENCE [LARGE SCALE GENOMIC DNA]</scope>
    <source>
        <strain evidence="12 13">17JY9-4</strain>
    </source>
</reference>
<organism evidence="12 13">
    <name type="scientific">Mucilaginibacter terrigena</name>
    <dbReference type="NCBI Taxonomy" id="2492395"/>
    <lineage>
        <taxon>Bacteria</taxon>
        <taxon>Pseudomonadati</taxon>
        <taxon>Bacteroidota</taxon>
        <taxon>Sphingobacteriia</taxon>
        <taxon>Sphingobacteriales</taxon>
        <taxon>Sphingobacteriaceae</taxon>
        <taxon>Mucilaginibacter</taxon>
    </lineage>
</organism>
<evidence type="ECO:0000259" key="10">
    <source>
        <dbReference type="PROSITE" id="PS50112"/>
    </source>
</evidence>
<dbReference type="InterPro" id="IPR036890">
    <property type="entry name" value="HATPase_C_sf"/>
</dbReference>
<sequence>MSTYPSKFSSEQLLEILNQAKTATAIHSTDEMIIETANDAMIAIWGKDKSIIGKPIETALPELVGQPFLGMLQSVLHTGETISGSDTMAELVIDGELRAFYFDFEYRAIKSSTGDVICVLHTATDVTDRYHSRMRELELESELQATNEELAAANEELAAANDAMMASNEELAATNEELAATNEELNQSQQNLLETNSELTRAEDTLRQAIDSAEMGTWSADLVSGMLTISNKSKQIHGIAENIEISLAQSLNLVAPEYIDRVQQAIQYAINTTQSFDVEYLINPMDGGKPKWLKSTGKAYYDSKGNAVSIAGTIIDITDLKAHDQQKDDFISIASHELKTPVTSLKAALQLLDRMKENISPQMLAKLIDQSNRSMEKISTLIEDLLNLSRMNEGQLKLNKTTFTIAHMLNQCCNHIRVDGKHELVLQGDEDLQVFADEHRIDQVVVNIVNNAVKYAPNSMQIFFTVEKAGDFARISIRDTGPGIVPEKLSHLFERYYRADATGYQNSGLGLGLFISAEIIKKHGGDIGVDSELGKGSTFWFTLPL</sequence>
<dbReference type="GO" id="GO:0000155">
    <property type="term" value="F:phosphorelay sensor kinase activity"/>
    <property type="evidence" value="ECO:0007669"/>
    <property type="project" value="InterPro"/>
</dbReference>
<evidence type="ECO:0000256" key="5">
    <source>
        <dbReference type="ARBA" id="ARBA00022777"/>
    </source>
</evidence>
<dbReference type="PROSITE" id="PS50112">
    <property type="entry name" value="PAS"/>
    <property type="match status" value="1"/>
</dbReference>
<feature type="domain" description="PAC" evidence="11">
    <location>
        <begin position="276"/>
        <end position="329"/>
    </location>
</feature>
<dbReference type="Gene3D" id="2.10.70.100">
    <property type="match status" value="1"/>
</dbReference>
<feature type="domain" description="PAS" evidence="10">
    <location>
        <begin position="202"/>
        <end position="273"/>
    </location>
</feature>
<dbReference type="CDD" id="cd00075">
    <property type="entry name" value="HATPase"/>
    <property type="match status" value="1"/>
</dbReference>
<dbReference type="GO" id="GO:0004721">
    <property type="term" value="F:phosphoprotein phosphatase activity"/>
    <property type="evidence" value="ECO:0007669"/>
    <property type="project" value="TreeGrafter"/>
</dbReference>
<dbReference type="InterPro" id="IPR005467">
    <property type="entry name" value="His_kinase_dom"/>
</dbReference>
<dbReference type="Gene3D" id="1.10.287.130">
    <property type="match status" value="1"/>
</dbReference>
<dbReference type="GO" id="GO:0005886">
    <property type="term" value="C:plasma membrane"/>
    <property type="evidence" value="ECO:0007669"/>
    <property type="project" value="TreeGrafter"/>
</dbReference>
<dbReference type="GO" id="GO:0016036">
    <property type="term" value="P:cellular response to phosphate starvation"/>
    <property type="evidence" value="ECO:0007669"/>
    <property type="project" value="TreeGrafter"/>
</dbReference>
<dbReference type="EC" id="2.7.13.3" evidence="2"/>
<keyword evidence="6" id="KW-0902">Two-component regulatory system</keyword>
<proteinExistence type="predicted"/>
<evidence type="ECO:0000313" key="13">
    <source>
        <dbReference type="Proteomes" id="UP000293331"/>
    </source>
</evidence>
<dbReference type="PANTHER" id="PTHR45453">
    <property type="entry name" value="PHOSPHATE REGULON SENSOR PROTEIN PHOR"/>
    <property type="match status" value="1"/>
</dbReference>
<evidence type="ECO:0000256" key="4">
    <source>
        <dbReference type="ARBA" id="ARBA00022679"/>
    </source>
</evidence>
<dbReference type="PROSITE" id="PS50113">
    <property type="entry name" value="PAC"/>
    <property type="match status" value="1"/>
</dbReference>
<dbReference type="SUPFAM" id="SSF47384">
    <property type="entry name" value="Homodimeric domain of signal transducing histidine kinase"/>
    <property type="match status" value="1"/>
</dbReference>
<dbReference type="Proteomes" id="UP000293331">
    <property type="component" value="Unassembled WGS sequence"/>
</dbReference>
<keyword evidence="4" id="KW-0808">Transferase</keyword>
<dbReference type="Pfam" id="PF00512">
    <property type="entry name" value="HisKA"/>
    <property type="match status" value="1"/>
</dbReference>